<evidence type="ECO:0000313" key="1">
    <source>
        <dbReference type="EMBL" id="KAK4381340.1"/>
    </source>
</evidence>
<dbReference type="Proteomes" id="UP001289374">
    <property type="component" value="Unassembled WGS sequence"/>
</dbReference>
<proteinExistence type="predicted"/>
<accession>A0AAE1VZN4</accession>
<gene>
    <name evidence="1" type="ORF">Sango_2978500</name>
</gene>
<organism evidence="1 2">
    <name type="scientific">Sesamum angolense</name>
    <dbReference type="NCBI Taxonomy" id="2727404"/>
    <lineage>
        <taxon>Eukaryota</taxon>
        <taxon>Viridiplantae</taxon>
        <taxon>Streptophyta</taxon>
        <taxon>Embryophyta</taxon>
        <taxon>Tracheophyta</taxon>
        <taxon>Spermatophyta</taxon>
        <taxon>Magnoliopsida</taxon>
        <taxon>eudicotyledons</taxon>
        <taxon>Gunneridae</taxon>
        <taxon>Pentapetalae</taxon>
        <taxon>asterids</taxon>
        <taxon>lamiids</taxon>
        <taxon>Lamiales</taxon>
        <taxon>Pedaliaceae</taxon>
        <taxon>Sesamum</taxon>
    </lineage>
</organism>
<name>A0AAE1VZN4_9LAMI</name>
<evidence type="ECO:0000313" key="2">
    <source>
        <dbReference type="Proteomes" id="UP001289374"/>
    </source>
</evidence>
<reference evidence="1" key="2">
    <citation type="journal article" date="2024" name="Plant">
        <title>Genomic evolution and insights into agronomic trait innovations of Sesamum species.</title>
        <authorList>
            <person name="Miao H."/>
            <person name="Wang L."/>
            <person name="Qu L."/>
            <person name="Liu H."/>
            <person name="Sun Y."/>
            <person name="Le M."/>
            <person name="Wang Q."/>
            <person name="Wei S."/>
            <person name="Zheng Y."/>
            <person name="Lin W."/>
            <person name="Duan Y."/>
            <person name="Cao H."/>
            <person name="Xiong S."/>
            <person name="Wang X."/>
            <person name="Wei L."/>
            <person name="Li C."/>
            <person name="Ma Q."/>
            <person name="Ju M."/>
            <person name="Zhao R."/>
            <person name="Li G."/>
            <person name="Mu C."/>
            <person name="Tian Q."/>
            <person name="Mei H."/>
            <person name="Zhang T."/>
            <person name="Gao T."/>
            <person name="Zhang H."/>
        </authorList>
    </citation>
    <scope>NUCLEOTIDE SEQUENCE</scope>
    <source>
        <strain evidence="1">K16</strain>
    </source>
</reference>
<dbReference type="AlphaFoldDB" id="A0AAE1VZN4"/>
<protein>
    <recommendedName>
        <fullName evidence="3">Retrotransposon gag domain-containing protein</fullName>
    </recommendedName>
</protein>
<dbReference type="EMBL" id="JACGWL010000901">
    <property type="protein sequence ID" value="KAK4381340.1"/>
    <property type="molecule type" value="Genomic_DNA"/>
</dbReference>
<evidence type="ECO:0008006" key="3">
    <source>
        <dbReference type="Google" id="ProtNLM"/>
    </source>
</evidence>
<sequence>MQAYNRNKPVLGEGLTADIEIASSSSFVTPVQTEKIDSHIDSNNTGYHGSLSSLPKLEFPKFDSEEPRAWIRKCSRYFQIANRISEEQKVLLLLFILKVKLKEPECMVDELNKQQQTGSVSEYLETFKELKPYMMIFYSHFPDLYFTTCFMSGLKEEIRANVRIMKPTTPQMSSL</sequence>
<keyword evidence="2" id="KW-1185">Reference proteome</keyword>
<comment type="caution">
    <text evidence="1">The sequence shown here is derived from an EMBL/GenBank/DDBJ whole genome shotgun (WGS) entry which is preliminary data.</text>
</comment>
<reference evidence="1" key="1">
    <citation type="submission" date="2020-06" db="EMBL/GenBank/DDBJ databases">
        <authorList>
            <person name="Li T."/>
            <person name="Hu X."/>
            <person name="Zhang T."/>
            <person name="Song X."/>
            <person name="Zhang H."/>
            <person name="Dai N."/>
            <person name="Sheng W."/>
            <person name="Hou X."/>
            <person name="Wei L."/>
        </authorList>
    </citation>
    <scope>NUCLEOTIDE SEQUENCE</scope>
    <source>
        <strain evidence="1">K16</strain>
        <tissue evidence="1">Leaf</tissue>
    </source>
</reference>